<dbReference type="RefSeq" id="WP_148947303.1">
    <property type="nucleotide sequence ID" value="NZ_VTEH01000011.1"/>
</dbReference>
<dbReference type="Pfam" id="PF13530">
    <property type="entry name" value="SCP2_2"/>
    <property type="match status" value="1"/>
</dbReference>
<sequence>MEKQIRKIAGKDYEKFCKLANSAFPGLNADKWLENHIEETTKERLFGLFKGDDVVAGMRTFDFEVNYSSTPIRAGGVGMLAVDMLHKKEGNAYQLLQYFLQMNEEANANLVMLHPFKVSFYKKMGFGIGTKNYQFYISPGEFPDYKEKGHLVELGVEDREQVLDCYNRVYSRTHGMTRRFPFERELNRPFWFGRVIGYVDEGKVKGYFVYSIEEKDLIIHELFFESPQVLREISTFLHSQSDQIKRVILNSNSDELLHFVNSPESGETTMADFPSATDNKHAANAGIGVMYRIINSVNFFKDLQEKNHQFNPGVTLAVKFSIHDEFYHSNSLPFIVTFENGKIAEVKEKGSYDVEIKMDIAEFSSMVMGVENAYFFLRWGLMDISNESYSRVINSLFQTDQKPVMVKAF</sequence>
<dbReference type="InterPro" id="IPR025559">
    <property type="entry name" value="Eis_dom"/>
</dbReference>
<dbReference type="InterPro" id="IPR051554">
    <property type="entry name" value="Acetyltransferase_Eis"/>
</dbReference>
<evidence type="ECO:0000259" key="1">
    <source>
        <dbReference type="PROSITE" id="PS51186"/>
    </source>
</evidence>
<dbReference type="AlphaFoldDB" id="A0A5D4KAR7"/>
<accession>A0A5D4KAR7</accession>
<feature type="domain" description="N-acetyltransferase" evidence="1">
    <location>
        <begin position="3"/>
        <end position="149"/>
    </location>
</feature>
<dbReference type="Gene3D" id="3.40.630.30">
    <property type="match status" value="2"/>
</dbReference>
<dbReference type="InterPro" id="IPR041380">
    <property type="entry name" value="Acetyltransf_17"/>
</dbReference>
<dbReference type="InterPro" id="IPR000182">
    <property type="entry name" value="GNAT_dom"/>
</dbReference>
<comment type="caution">
    <text evidence="2">The sequence shown here is derived from an EMBL/GenBank/DDBJ whole genome shotgun (WGS) entry which is preliminary data.</text>
</comment>
<gene>
    <name evidence="2" type="ORF">FZC79_13415</name>
</gene>
<dbReference type="Gene3D" id="3.30.1050.10">
    <property type="entry name" value="SCP2 sterol-binding domain"/>
    <property type="match status" value="1"/>
</dbReference>
<organism evidence="2 3">
    <name type="scientific">Rossellomorea vietnamensis</name>
    <dbReference type="NCBI Taxonomy" id="218284"/>
    <lineage>
        <taxon>Bacteria</taxon>
        <taxon>Bacillati</taxon>
        <taxon>Bacillota</taxon>
        <taxon>Bacilli</taxon>
        <taxon>Bacillales</taxon>
        <taxon>Bacillaceae</taxon>
        <taxon>Rossellomorea</taxon>
    </lineage>
</organism>
<dbReference type="Proteomes" id="UP000323317">
    <property type="component" value="Unassembled WGS sequence"/>
</dbReference>
<dbReference type="SUPFAM" id="SSF55729">
    <property type="entry name" value="Acyl-CoA N-acyltransferases (Nat)"/>
    <property type="match status" value="1"/>
</dbReference>
<dbReference type="PANTHER" id="PTHR37817:SF1">
    <property type="entry name" value="N-ACETYLTRANSFERASE EIS"/>
    <property type="match status" value="1"/>
</dbReference>
<protein>
    <submittedName>
        <fullName evidence="2">GNAT family N-acetyltransferase</fullName>
    </submittedName>
</protein>
<name>A0A5D4KAR7_9BACI</name>
<dbReference type="Pfam" id="PF17668">
    <property type="entry name" value="Acetyltransf_17"/>
    <property type="match status" value="1"/>
</dbReference>
<dbReference type="InterPro" id="IPR016181">
    <property type="entry name" value="Acyl_CoA_acyltransferase"/>
</dbReference>
<evidence type="ECO:0000313" key="3">
    <source>
        <dbReference type="Proteomes" id="UP000323317"/>
    </source>
</evidence>
<dbReference type="GO" id="GO:0034069">
    <property type="term" value="F:aminoglycoside N-acetyltransferase activity"/>
    <property type="evidence" value="ECO:0007669"/>
    <property type="project" value="TreeGrafter"/>
</dbReference>
<dbReference type="SUPFAM" id="SSF55718">
    <property type="entry name" value="SCP-like"/>
    <property type="match status" value="1"/>
</dbReference>
<dbReference type="GO" id="GO:0030649">
    <property type="term" value="P:aminoglycoside antibiotic catabolic process"/>
    <property type="evidence" value="ECO:0007669"/>
    <property type="project" value="TreeGrafter"/>
</dbReference>
<dbReference type="PROSITE" id="PS51186">
    <property type="entry name" value="GNAT"/>
    <property type="match status" value="1"/>
</dbReference>
<proteinExistence type="predicted"/>
<dbReference type="EMBL" id="VTEH01000011">
    <property type="protein sequence ID" value="TYR74474.1"/>
    <property type="molecule type" value="Genomic_DNA"/>
</dbReference>
<dbReference type="Pfam" id="PF13527">
    <property type="entry name" value="Acetyltransf_9"/>
    <property type="match status" value="1"/>
</dbReference>
<keyword evidence="2" id="KW-0808">Transferase</keyword>
<dbReference type="PANTHER" id="PTHR37817">
    <property type="entry name" value="N-ACETYLTRANSFERASE EIS"/>
    <property type="match status" value="1"/>
</dbReference>
<evidence type="ECO:0000313" key="2">
    <source>
        <dbReference type="EMBL" id="TYR74474.1"/>
    </source>
</evidence>
<dbReference type="InterPro" id="IPR036527">
    <property type="entry name" value="SCP2_sterol-bd_dom_sf"/>
</dbReference>
<reference evidence="2 3" key="1">
    <citation type="submission" date="2019-08" db="EMBL/GenBank/DDBJ databases">
        <title>Bacillus genomes from the desert of Cuatro Cienegas, Coahuila.</title>
        <authorList>
            <person name="Olmedo-Alvarez G."/>
        </authorList>
    </citation>
    <scope>NUCLEOTIDE SEQUENCE [LARGE SCALE GENOMIC DNA]</scope>
    <source>
        <strain evidence="2 3">CH40_1T</strain>
    </source>
</reference>